<evidence type="ECO:0000256" key="1">
    <source>
        <dbReference type="SAM" id="MobiDB-lite"/>
    </source>
</evidence>
<protein>
    <submittedName>
        <fullName evidence="2">Uncharacterized protein</fullName>
    </submittedName>
</protein>
<gene>
    <name evidence="2" type="ORF">L873DRAFT_1792694</name>
</gene>
<dbReference type="OrthoDB" id="5308969at2759"/>
<organism evidence="2 3">
    <name type="scientific">Choiromyces venosus 120613-1</name>
    <dbReference type="NCBI Taxonomy" id="1336337"/>
    <lineage>
        <taxon>Eukaryota</taxon>
        <taxon>Fungi</taxon>
        <taxon>Dikarya</taxon>
        <taxon>Ascomycota</taxon>
        <taxon>Pezizomycotina</taxon>
        <taxon>Pezizomycetes</taxon>
        <taxon>Pezizales</taxon>
        <taxon>Tuberaceae</taxon>
        <taxon>Choiromyces</taxon>
    </lineage>
</organism>
<dbReference type="Proteomes" id="UP000276215">
    <property type="component" value="Unassembled WGS sequence"/>
</dbReference>
<name>A0A3N4JLK1_9PEZI</name>
<feature type="compositionally biased region" description="Polar residues" evidence="1">
    <location>
        <begin position="548"/>
        <end position="560"/>
    </location>
</feature>
<dbReference type="InterPro" id="IPR027796">
    <property type="entry name" value="OTT_1508_deam-like"/>
</dbReference>
<feature type="region of interest" description="Disordered" evidence="1">
    <location>
        <begin position="548"/>
        <end position="585"/>
    </location>
</feature>
<reference evidence="2 3" key="1">
    <citation type="journal article" date="2018" name="Nat. Ecol. Evol.">
        <title>Pezizomycetes genomes reveal the molecular basis of ectomycorrhizal truffle lifestyle.</title>
        <authorList>
            <person name="Murat C."/>
            <person name="Payen T."/>
            <person name="Noel B."/>
            <person name="Kuo A."/>
            <person name="Morin E."/>
            <person name="Chen J."/>
            <person name="Kohler A."/>
            <person name="Krizsan K."/>
            <person name="Balestrini R."/>
            <person name="Da Silva C."/>
            <person name="Montanini B."/>
            <person name="Hainaut M."/>
            <person name="Levati E."/>
            <person name="Barry K.W."/>
            <person name="Belfiori B."/>
            <person name="Cichocki N."/>
            <person name="Clum A."/>
            <person name="Dockter R.B."/>
            <person name="Fauchery L."/>
            <person name="Guy J."/>
            <person name="Iotti M."/>
            <person name="Le Tacon F."/>
            <person name="Lindquist E.A."/>
            <person name="Lipzen A."/>
            <person name="Malagnac F."/>
            <person name="Mello A."/>
            <person name="Molinier V."/>
            <person name="Miyauchi S."/>
            <person name="Poulain J."/>
            <person name="Riccioni C."/>
            <person name="Rubini A."/>
            <person name="Sitrit Y."/>
            <person name="Splivallo R."/>
            <person name="Traeger S."/>
            <person name="Wang M."/>
            <person name="Zifcakova L."/>
            <person name="Wipf D."/>
            <person name="Zambonelli A."/>
            <person name="Paolocci F."/>
            <person name="Nowrousian M."/>
            <person name="Ottonello S."/>
            <person name="Baldrian P."/>
            <person name="Spatafora J.W."/>
            <person name="Henrissat B."/>
            <person name="Nagy L.G."/>
            <person name="Aury J.M."/>
            <person name="Wincker P."/>
            <person name="Grigoriev I.V."/>
            <person name="Bonfante P."/>
            <person name="Martin F.M."/>
        </authorList>
    </citation>
    <scope>NUCLEOTIDE SEQUENCE [LARGE SCALE GENOMIC DNA]</scope>
    <source>
        <strain evidence="2 3">120613-1</strain>
    </source>
</reference>
<feature type="compositionally biased region" description="Low complexity" evidence="1">
    <location>
        <begin position="419"/>
        <end position="431"/>
    </location>
</feature>
<proteinExistence type="predicted"/>
<dbReference type="EMBL" id="ML120433">
    <property type="protein sequence ID" value="RPA94774.1"/>
    <property type="molecule type" value="Genomic_DNA"/>
</dbReference>
<dbReference type="STRING" id="1336337.A0A3N4JLK1"/>
<evidence type="ECO:0000313" key="2">
    <source>
        <dbReference type="EMBL" id="RPA94774.1"/>
    </source>
</evidence>
<feature type="region of interest" description="Disordered" evidence="1">
    <location>
        <begin position="369"/>
        <end position="394"/>
    </location>
</feature>
<keyword evidence="3" id="KW-1185">Reference proteome</keyword>
<feature type="region of interest" description="Disordered" evidence="1">
    <location>
        <begin position="419"/>
        <end position="462"/>
    </location>
</feature>
<dbReference type="AlphaFoldDB" id="A0A3N4JLK1"/>
<accession>A0A3N4JLK1</accession>
<sequence>MDPPLDPHHLVALMHKTIGHHHHNVSRHEDVVEQVVGGIIDDSNTNRRTFPILDALASISVSEPRRQVVALALQLRSQERRIRLTIAENDDVKDSLVPYLTRVWGKLRALSDEYAGQRAAGADPQRLDGFRGDSPSIPPDVGLSLRVDIFREIFQYTMQKNQRRGGKWRHRFAALIRQLHKVRGGNLHGLEKELESAFFGLERAYRLLSKQSLTEEDWQRIMAIMSVAADRAKLITEDNWTCEMLANELKDPEPVPFPLRRALAKLTSQYRHFFTLVAFAHSPRLRLAFECDLSIDTVPKSPYRSVQLPSSAAQWKSIIDNICRGDYRGGEDWPDQEAEDLASVFQTPAFSARIHCECALIEYLENNTGESRRGGNAGGSGIAESRNAVSGSASSRSVAGRGAASESAASGSAAARGAASRGAASGSAAGGRPRGRGRGGRGGGDGRGGRESGLSGSSESDDMRSVPAFSYIGVSKLSCSPCRIWINAYNSLGGPKFYTRGSHGKWYWPWGMPGLEAQQLRTRVVQAICHEYIEHQRSHNRLRNAFDSTDASSQGAQVPTDSGGKEMAESDASAFGPLFYGSEAS</sequence>
<evidence type="ECO:0000313" key="3">
    <source>
        <dbReference type="Proteomes" id="UP000276215"/>
    </source>
</evidence>
<dbReference type="Pfam" id="PF14441">
    <property type="entry name" value="OTT_1508_deam"/>
    <property type="match status" value="1"/>
</dbReference>